<proteinExistence type="predicted"/>
<dbReference type="AlphaFoldDB" id="A0A0E1VZF0"/>
<dbReference type="HOGENOM" id="CLU_2394133_0_0_4"/>
<sequence length="93" mass="10277">MRTMARPLNSALAKAFSRLRYPFDVHLGYARGCAAYAPSLRHSDEMTAERDASADLSTAHRRPANRMPALARAFDRRERPVGKSGRTGRTGAC</sequence>
<feature type="region of interest" description="Disordered" evidence="1">
    <location>
        <begin position="47"/>
        <end position="93"/>
    </location>
</feature>
<gene>
    <name evidence="2" type="ORF">BURPS1710A_A1616</name>
</gene>
<dbReference type="Proteomes" id="UP000001812">
    <property type="component" value="Chromosome II"/>
</dbReference>
<name>A0A0E1VZF0_BURPE</name>
<reference evidence="2" key="1">
    <citation type="submission" date="2009-05" db="EMBL/GenBank/DDBJ databases">
        <authorList>
            <person name="Harkins D.M."/>
            <person name="DeShazer D."/>
            <person name="Woods D.E."/>
            <person name="Brinkac L.M."/>
            <person name="Brown K.A."/>
            <person name="Hung G.C."/>
            <person name="Tuanyok A."/>
            <person name="Zhang B."/>
            <person name="Nierman W.C."/>
        </authorList>
    </citation>
    <scope>NUCLEOTIDE SEQUENCE [LARGE SCALE GENOMIC DNA]</scope>
    <source>
        <strain evidence="2">1710a</strain>
    </source>
</reference>
<accession>A0A0E1VZF0</accession>
<evidence type="ECO:0000256" key="1">
    <source>
        <dbReference type="SAM" id="MobiDB-lite"/>
    </source>
</evidence>
<protein>
    <submittedName>
        <fullName evidence="2">Transposase</fullName>
    </submittedName>
</protein>
<evidence type="ECO:0000313" key="2">
    <source>
        <dbReference type="EMBL" id="EET02782.1"/>
    </source>
</evidence>
<dbReference type="EMBL" id="CM000833">
    <property type="protein sequence ID" value="EET02782.1"/>
    <property type="molecule type" value="Genomic_DNA"/>
</dbReference>
<organism evidence="2">
    <name type="scientific">Burkholderia pseudomallei 1710a</name>
    <dbReference type="NCBI Taxonomy" id="320371"/>
    <lineage>
        <taxon>Bacteria</taxon>
        <taxon>Pseudomonadati</taxon>
        <taxon>Pseudomonadota</taxon>
        <taxon>Betaproteobacteria</taxon>
        <taxon>Burkholderiales</taxon>
        <taxon>Burkholderiaceae</taxon>
        <taxon>Burkholderia</taxon>
        <taxon>pseudomallei group</taxon>
    </lineage>
</organism>